<feature type="transmembrane region" description="Helical" evidence="7">
    <location>
        <begin position="52"/>
        <end position="73"/>
    </location>
</feature>
<evidence type="ECO:0000256" key="6">
    <source>
        <dbReference type="ARBA" id="ARBA00023136"/>
    </source>
</evidence>
<evidence type="ECO:0000256" key="1">
    <source>
        <dbReference type="ARBA" id="ARBA00004141"/>
    </source>
</evidence>
<protein>
    <submittedName>
        <fullName evidence="9">Exopolysaccharide biosynthesis polyprenyl glycosylphosphotransferase</fullName>
    </submittedName>
</protein>
<dbReference type="PANTHER" id="PTHR30576">
    <property type="entry name" value="COLANIC BIOSYNTHESIS UDP-GLUCOSE LIPID CARRIER TRANSFERASE"/>
    <property type="match status" value="1"/>
</dbReference>
<feature type="transmembrane region" description="Helical" evidence="7">
    <location>
        <begin position="130"/>
        <end position="149"/>
    </location>
</feature>
<feature type="transmembrane region" description="Helical" evidence="7">
    <location>
        <begin position="326"/>
        <end position="349"/>
    </location>
</feature>
<dbReference type="NCBIfam" id="TIGR03025">
    <property type="entry name" value="EPS_sugtrans"/>
    <property type="match status" value="1"/>
</dbReference>
<dbReference type="RefSeq" id="WP_015069336.1">
    <property type="nucleotide sequence ID" value="NC_019395.1"/>
</dbReference>
<dbReference type="Pfam" id="PF02397">
    <property type="entry name" value="Bac_transf"/>
    <property type="match status" value="1"/>
</dbReference>
<dbReference type="KEGG" id="pbo:PACID_05810"/>
<name>K7S1K3_ACIA4</name>
<evidence type="ECO:0000256" key="2">
    <source>
        <dbReference type="ARBA" id="ARBA00006464"/>
    </source>
</evidence>
<evidence type="ECO:0000256" key="5">
    <source>
        <dbReference type="ARBA" id="ARBA00022989"/>
    </source>
</evidence>
<dbReference type="eggNOG" id="COG2148">
    <property type="taxonomic scope" value="Bacteria"/>
</dbReference>
<feature type="transmembrane region" description="Helical" evidence="7">
    <location>
        <begin position="93"/>
        <end position="110"/>
    </location>
</feature>
<dbReference type="Pfam" id="PF13727">
    <property type="entry name" value="CoA_binding_3"/>
    <property type="match status" value="1"/>
</dbReference>
<keyword evidence="4 7" id="KW-0812">Transmembrane</keyword>
<proteinExistence type="inferred from homology"/>
<dbReference type="PANTHER" id="PTHR30576:SF10">
    <property type="entry name" value="SLL5057 PROTEIN"/>
    <property type="match status" value="1"/>
</dbReference>
<evidence type="ECO:0000256" key="4">
    <source>
        <dbReference type="ARBA" id="ARBA00022692"/>
    </source>
</evidence>
<dbReference type="HOGENOM" id="CLU_024920_3_2_11"/>
<evidence type="ECO:0000313" key="10">
    <source>
        <dbReference type="Proteomes" id="UP000000214"/>
    </source>
</evidence>
<feature type="transmembrane region" description="Helical" evidence="7">
    <location>
        <begin position="155"/>
        <end position="175"/>
    </location>
</feature>
<keyword evidence="5 7" id="KW-1133">Transmembrane helix</keyword>
<dbReference type="STRING" id="1171373.PACID_05810"/>
<dbReference type="InterPro" id="IPR017475">
    <property type="entry name" value="EPS_sugar_tfrase"/>
</dbReference>
<dbReference type="InterPro" id="IPR003362">
    <property type="entry name" value="Bact_transf"/>
</dbReference>
<reference evidence="9 10" key="1">
    <citation type="journal article" date="2012" name="BMC Genomics">
        <title>The genome sequence of Propionibacterium acidipropionici provides insights into its biotechnological and industrial potential.</title>
        <authorList>
            <person name="Parizzi L.P."/>
            <person name="Grassi M.C."/>
            <person name="Llerena L.A."/>
            <person name="Carazzolle M.F."/>
            <person name="Queiroz V.L."/>
            <person name="Lunardi I."/>
            <person name="Zeidler A.F."/>
            <person name="Teixeira P.J."/>
            <person name="Mieczkowski P."/>
            <person name="Rincones J."/>
            <person name="Pereira G.A."/>
        </authorList>
    </citation>
    <scope>NUCLEOTIDE SEQUENCE [LARGE SCALE GENOMIC DNA]</scope>
    <source>
        <strain evidence="10">ATCC 4875 / DSM 20272 / JCM 6432 / NBRC 12425 / NCIMB 8070</strain>
    </source>
</reference>
<dbReference type="Proteomes" id="UP000000214">
    <property type="component" value="Chromosome"/>
</dbReference>
<keyword evidence="6 7" id="KW-0472">Membrane</keyword>
<comment type="subcellular location">
    <subcellularLocation>
        <location evidence="1">Membrane</location>
        <topology evidence="1">Multi-pass membrane protein</topology>
    </subcellularLocation>
</comment>
<dbReference type="GO" id="GO:0016780">
    <property type="term" value="F:phosphotransferase activity, for other substituted phosphate groups"/>
    <property type="evidence" value="ECO:0007669"/>
    <property type="project" value="TreeGrafter"/>
</dbReference>
<sequence length="514" mass="56746">MSQDSALVRPAAAIREIAGRSVRVRRATEGALAASLHNSPRPRHGGRPDRHIDALGIMAMDLALITVSTVGALLVRSHLHIPGLHDDVAAEHLLTPIAIVIIPVWFIAIAASGSYQRKHLGAGTLEYRRVLNASLLTAGLLGISAYLLQYPMSRVFYFLMFTVGIPMVLTGRYMMRRHLHHARVAGRFRRRVLIAGDYRHIEDLVDILGRERWLGYDVIGVLSADPSPRPEDLSVPTVGDPGHVLEAVHISGADAVIFTEGAYARGGDFNRLARQLESDSAELIVVPTLTDIASSRMTIRPVGGIPLVHIDKPQAERATTWLKRSFDVVGSLLLIICSAPILAAVAIAIKLEDGGPVIFKQRRVGMKGEIFECLKLRSMVTNAEEIKAQLMSDNAGVLFKMADDPRITRVGGFIRRFSIDEMPQFFNVLRGDMSLVGPRPALENEVSQYKSHVRRRLDVRPGITGLWQVSGRSDLPWDDAVRLDLYYVDNWSMLEDLSILKRTVKAVFTSSGAY</sequence>
<dbReference type="GO" id="GO:0016020">
    <property type="term" value="C:membrane"/>
    <property type="evidence" value="ECO:0007669"/>
    <property type="project" value="UniProtKB-SubCell"/>
</dbReference>
<organism evidence="9 10">
    <name type="scientific">Acidipropionibacterium acidipropionici (strain ATCC 4875 / DSM 20272 / JCM 6432 / NBRC 12425 / NCIMB 8070 / 4)</name>
    <name type="common">Propionibacterium acidipropionici</name>
    <dbReference type="NCBI Taxonomy" id="1171373"/>
    <lineage>
        <taxon>Bacteria</taxon>
        <taxon>Bacillati</taxon>
        <taxon>Actinomycetota</taxon>
        <taxon>Actinomycetes</taxon>
        <taxon>Propionibacteriales</taxon>
        <taxon>Propionibacteriaceae</taxon>
        <taxon>Acidipropionibacterium</taxon>
    </lineage>
</organism>
<dbReference type="AlphaFoldDB" id="K7S1K3"/>
<dbReference type="PATRIC" id="fig|1171373.8.peg.586"/>
<dbReference type="Gene3D" id="3.40.50.720">
    <property type="entry name" value="NAD(P)-binding Rossmann-like Domain"/>
    <property type="match status" value="1"/>
</dbReference>
<evidence type="ECO:0000256" key="3">
    <source>
        <dbReference type="ARBA" id="ARBA00022679"/>
    </source>
</evidence>
<comment type="similarity">
    <text evidence="2">Belongs to the bacterial sugar transferase family.</text>
</comment>
<dbReference type="EMBL" id="CP003493">
    <property type="protein sequence ID" value="AFV88422.1"/>
    <property type="molecule type" value="Genomic_DNA"/>
</dbReference>
<evidence type="ECO:0000313" key="9">
    <source>
        <dbReference type="EMBL" id="AFV88422.1"/>
    </source>
</evidence>
<evidence type="ECO:0000259" key="8">
    <source>
        <dbReference type="Pfam" id="PF02397"/>
    </source>
</evidence>
<evidence type="ECO:0000256" key="7">
    <source>
        <dbReference type="SAM" id="Phobius"/>
    </source>
</evidence>
<feature type="domain" description="Bacterial sugar transferase" evidence="8">
    <location>
        <begin position="323"/>
        <end position="508"/>
    </location>
</feature>
<accession>K7S1K3</accession>
<gene>
    <name evidence="9" type="ordered locus">PACID_05810</name>
</gene>
<keyword evidence="3 9" id="KW-0808">Transferase</keyword>